<dbReference type="EMBL" id="JAWWNJ010000006">
    <property type="protein sequence ID" value="KAK7053786.1"/>
    <property type="molecule type" value="Genomic_DNA"/>
</dbReference>
<evidence type="ECO:0000313" key="2">
    <source>
        <dbReference type="EMBL" id="KAK7053786.1"/>
    </source>
</evidence>
<gene>
    <name evidence="2" type="ORF">R3P38DRAFT_2761512</name>
</gene>
<keyword evidence="3" id="KW-1185">Reference proteome</keyword>
<dbReference type="AlphaFoldDB" id="A0AAW0DRS3"/>
<feature type="compositionally biased region" description="Basic and acidic residues" evidence="1">
    <location>
        <begin position="173"/>
        <end position="206"/>
    </location>
</feature>
<proteinExistence type="predicted"/>
<accession>A0AAW0DRS3</accession>
<comment type="caution">
    <text evidence="2">The sequence shown here is derived from an EMBL/GenBank/DDBJ whole genome shotgun (WGS) entry which is preliminary data.</text>
</comment>
<feature type="region of interest" description="Disordered" evidence="1">
    <location>
        <begin position="137"/>
        <end position="229"/>
    </location>
</feature>
<dbReference type="Proteomes" id="UP001362999">
    <property type="component" value="Unassembled WGS sequence"/>
</dbReference>
<name>A0AAW0DRS3_9AGAR</name>
<sequence>MLGSKGNQRKSEETHNFVSKLILTLRTTFRGSGEENKHHKSLDNFKSMLAMLWFKGNEQKLKEKHTFLPLSAAFPEQRRTDGQQRRLGSFQLIAAVKRGVPGAAPHKRTAEKARALQIDAGNALVQGKRAEIERPLSAAFPGQRRENEQQGGLEKSKPTPGQPLIATFPGQRRGNEQHGGGREVKYDAGLVVERDILGTTPEDPREGTVGGALNEAGRVSVQGKTAESE</sequence>
<organism evidence="2 3">
    <name type="scientific">Favolaschia claudopus</name>
    <dbReference type="NCBI Taxonomy" id="2862362"/>
    <lineage>
        <taxon>Eukaryota</taxon>
        <taxon>Fungi</taxon>
        <taxon>Dikarya</taxon>
        <taxon>Basidiomycota</taxon>
        <taxon>Agaricomycotina</taxon>
        <taxon>Agaricomycetes</taxon>
        <taxon>Agaricomycetidae</taxon>
        <taxon>Agaricales</taxon>
        <taxon>Marasmiineae</taxon>
        <taxon>Mycenaceae</taxon>
        <taxon>Favolaschia</taxon>
    </lineage>
</organism>
<evidence type="ECO:0000313" key="3">
    <source>
        <dbReference type="Proteomes" id="UP001362999"/>
    </source>
</evidence>
<protein>
    <submittedName>
        <fullName evidence="2">Uncharacterized protein</fullName>
    </submittedName>
</protein>
<evidence type="ECO:0000256" key="1">
    <source>
        <dbReference type="SAM" id="MobiDB-lite"/>
    </source>
</evidence>
<reference evidence="2 3" key="1">
    <citation type="journal article" date="2024" name="J Genomics">
        <title>Draft genome sequencing and assembly of Favolaschia claudopus CIRM-BRFM 2984 isolated from oak limbs.</title>
        <authorList>
            <person name="Navarro D."/>
            <person name="Drula E."/>
            <person name="Chaduli D."/>
            <person name="Cazenave R."/>
            <person name="Ahrendt S."/>
            <person name="Wang J."/>
            <person name="Lipzen A."/>
            <person name="Daum C."/>
            <person name="Barry K."/>
            <person name="Grigoriev I.V."/>
            <person name="Favel A."/>
            <person name="Rosso M.N."/>
            <person name="Martin F."/>
        </authorList>
    </citation>
    <scope>NUCLEOTIDE SEQUENCE [LARGE SCALE GENOMIC DNA]</scope>
    <source>
        <strain evidence="2 3">CIRM-BRFM 2984</strain>
    </source>
</reference>